<name>A0ABW7Z9B7_9ACTN</name>
<dbReference type="Pfam" id="PF01619">
    <property type="entry name" value="Pro_dh"/>
    <property type="match status" value="1"/>
</dbReference>
<evidence type="ECO:0000313" key="3">
    <source>
        <dbReference type="EMBL" id="MFI6504497.1"/>
    </source>
</evidence>
<dbReference type="SUPFAM" id="SSF51730">
    <property type="entry name" value="FAD-linked oxidoreductase"/>
    <property type="match status" value="1"/>
</dbReference>
<reference evidence="3 4" key="1">
    <citation type="submission" date="2024-10" db="EMBL/GenBank/DDBJ databases">
        <title>The Natural Products Discovery Center: Release of the First 8490 Sequenced Strains for Exploring Actinobacteria Biosynthetic Diversity.</title>
        <authorList>
            <person name="Kalkreuter E."/>
            <person name="Kautsar S.A."/>
            <person name="Yang D."/>
            <person name="Bader C.D."/>
            <person name="Teijaro C.N."/>
            <person name="Fluegel L."/>
            <person name="Davis C.M."/>
            <person name="Simpson J.R."/>
            <person name="Lauterbach L."/>
            <person name="Steele A.D."/>
            <person name="Gui C."/>
            <person name="Meng S."/>
            <person name="Li G."/>
            <person name="Viehrig K."/>
            <person name="Ye F."/>
            <person name="Su P."/>
            <person name="Kiefer A.F."/>
            <person name="Nichols A."/>
            <person name="Cepeda A.J."/>
            <person name="Yan W."/>
            <person name="Fan B."/>
            <person name="Jiang Y."/>
            <person name="Adhikari A."/>
            <person name="Zheng C.-J."/>
            <person name="Schuster L."/>
            <person name="Cowan T.M."/>
            <person name="Smanski M.J."/>
            <person name="Chevrette M.G."/>
            <person name="De Carvalho L.P.S."/>
            <person name="Shen B."/>
        </authorList>
    </citation>
    <scope>NUCLEOTIDE SEQUENCE [LARGE SCALE GENOMIC DNA]</scope>
    <source>
        <strain evidence="3 4">NPDC050545</strain>
    </source>
</reference>
<keyword evidence="1" id="KW-0560">Oxidoreductase</keyword>
<dbReference type="EMBL" id="JBITGY010000015">
    <property type="protein sequence ID" value="MFI6504497.1"/>
    <property type="molecule type" value="Genomic_DNA"/>
</dbReference>
<gene>
    <name evidence="3" type="ORF">ACIBG2_44430</name>
</gene>
<comment type="caution">
    <text evidence="3">The sequence shown here is derived from an EMBL/GenBank/DDBJ whole genome shotgun (WGS) entry which is preliminary data.</text>
</comment>
<dbReference type="InterPro" id="IPR002872">
    <property type="entry name" value="Proline_DH_dom"/>
</dbReference>
<evidence type="ECO:0000313" key="4">
    <source>
        <dbReference type="Proteomes" id="UP001612741"/>
    </source>
</evidence>
<dbReference type="Gene3D" id="3.20.20.220">
    <property type="match status" value="1"/>
</dbReference>
<keyword evidence="4" id="KW-1185">Reference proteome</keyword>
<dbReference type="InterPro" id="IPR029041">
    <property type="entry name" value="FAD-linked_oxidoreductase-like"/>
</dbReference>
<sequence>MTAATQADGIGTQASISRALRRLARSPEHRRAFETDGMLRQTLWPAACRYILAEDRGGLLERLPVLQNRGYRLTVEVVGEKAATLADVDGVMSEYLALLRAVPAVLGVPVQLGFDLSNVGSALSWELAAENTARLLEAAAEQGAEVMLSMEESAQLPDILGVFETLRAGHANVGVTLQAYLHRTPDDVARVAATGAKVRLVKGAYDEPPEIALPRGPELDARYVDLIGQLLDAGVPTSLASHDPQVHALARERGLLSSVEEVEMLHGVRPAVLRGLREEGLPCRIYCVYGRNWWLHLLHRLAEHPPDVLESLADLGDPGRTVFGAAY</sequence>
<organism evidence="3 4">
    <name type="scientific">Nonomuraea typhae</name>
    <dbReference type="NCBI Taxonomy" id="2603600"/>
    <lineage>
        <taxon>Bacteria</taxon>
        <taxon>Bacillati</taxon>
        <taxon>Actinomycetota</taxon>
        <taxon>Actinomycetes</taxon>
        <taxon>Streptosporangiales</taxon>
        <taxon>Streptosporangiaceae</taxon>
        <taxon>Nonomuraea</taxon>
    </lineage>
</organism>
<proteinExistence type="predicted"/>
<evidence type="ECO:0000259" key="2">
    <source>
        <dbReference type="Pfam" id="PF01619"/>
    </source>
</evidence>
<dbReference type="RefSeq" id="WP_397090244.1">
    <property type="nucleotide sequence ID" value="NZ_JBITGY010000015.1"/>
</dbReference>
<evidence type="ECO:0000256" key="1">
    <source>
        <dbReference type="ARBA" id="ARBA00023002"/>
    </source>
</evidence>
<feature type="domain" description="Proline dehydrogenase" evidence="2">
    <location>
        <begin position="62"/>
        <end position="291"/>
    </location>
</feature>
<accession>A0ABW7Z9B7</accession>
<protein>
    <submittedName>
        <fullName evidence="3">Proline dehydrogenase family protein</fullName>
    </submittedName>
</protein>
<dbReference type="Proteomes" id="UP001612741">
    <property type="component" value="Unassembled WGS sequence"/>
</dbReference>